<keyword evidence="6 9" id="KW-1133">Transmembrane helix</keyword>
<evidence type="ECO:0000256" key="2">
    <source>
        <dbReference type="ARBA" id="ARBA00022448"/>
    </source>
</evidence>
<comment type="caution">
    <text evidence="11">The sequence shown here is derived from an EMBL/GenBank/DDBJ whole genome shotgun (WGS) entry which is preliminary data.</text>
</comment>
<feature type="domain" description="Na+/H+ antiporter NhaC-like C-terminal" evidence="10">
    <location>
        <begin position="22"/>
        <end position="252"/>
    </location>
</feature>
<keyword evidence="2" id="KW-0813">Transport</keyword>
<keyword evidence="3" id="KW-0050">Antiport</keyword>
<gene>
    <name evidence="11" type="ORF">JOE21_000910</name>
</gene>
<dbReference type="EMBL" id="JAVDQG010000002">
    <property type="protein sequence ID" value="MDR6224919.1"/>
    <property type="molecule type" value="Genomic_DNA"/>
</dbReference>
<evidence type="ECO:0000256" key="7">
    <source>
        <dbReference type="ARBA" id="ARBA00023136"/>
    </source>
</evidence>
<dbReference type="Pfam" id="PF03553">
    <property type="entry name" value="Na_H_antiporter"/>
    <property type="match status" value="1"/>
</dbReference>
<keyword evidence="7 9" id="KW-0472">Membrane</keyword>
<evidence type="ECO:0000256" key="4">
    <source>
        <dbReference type="ARBA" id="ARBA00022475"/>
    </source>
</evidence>
<feature type="transmembrane region" description="Helical" evidence="9">
    <location>
        <begin position="153"/>
        <end position="175"/>
    </location>
</feature>
<reference evidence="11 12" key="1">
    <citation type="submission" date="2023-07" db="EMBL/GenBank/DDBJ databases">
        <title>Genomic Encyclopedia of Type Strains, Phase IV (KMG-IV): sequencing the most valuable type-strain genomes for metagenomic binning, comparative biology and taxonomic classification.</title>
        <authorList>
            <person name="Goeker M."/>
        </authorList>
    </citation>
    <scope>NUCLEOTIDE SEQUENCE [LARGE SCALE GENOMIC DNA]</scope>
    <source>
        <strain evidence="11 12">DSM 45903</strain>
    </source>
</reference>
<protein>
    <submittedName>
        <fullName evidence="11">Na+/H+ antiporter NhaC</fullName>
    </submittedName>
</protein>
<dbReference type="RefSeq" id="WP_309862893.1">
    <property type="nucleotide sequence ID" value="NZ_JAVDQG010000002.1"/>
</dbReference>
<feature type="transmembrane region" description="Helical" evidence="9">
    <location>
        <begin position="37"/>
        <end position="54"/>
    </location>
</feature>
<feature type="transmembrane region" description="Helical" evidence="9">
    <location>
        <begin position="110"/>
        <end position="132"/>
    </location>
</feature>
<comment type="subcellular location">
    <subcellularLocation>
        <location evidence="1">Cell membrane</location>
        <topology evidence="1">Multi-pass membrane protein</topology>
    </subcellularLocation>
</comment>
<dbReference type="InterPro" id="IPR018461">
    <property type="entry name" value="Na/H_Antiport_NhaC-like_C"/>
</dbReference>
<keyword evidence="5 9" id="KW-0812">Transmembrane</keyword>
<proteinExistence type="inferred from homology"/>
<accession>A0ABU1IL85</accession>
<organism evidence="11 12">
    <name type="scientific">Desmospora profundinema</name>
    <dbReference type="NCBI Taxonomy" id="1571184"/>
    <lineage>
        <taxon>Bacteria</taxon>
        <taxon>Bacillati</taxon>
        <taxon>Bacillota</taxon>
        <taxon>Bacilli</taxon>
        <taxon>Bacillales</taxon>
        <taxon>Thermoactinomycetaceae</taxon>
        <taxon>Desmospora</taxon>
    </lineage>
</organism>
<keyword evidence="4" id="KW-1003">Cell membrane</keyword>
<dbReference type="PANTHER" id="PTHR33451:SF3">
    <property type="entry name" value="MALATE-2H(+)_NA(+)-LACTATE ANTIPORTER"/>
    <property type="match status" value="1"/>
</dbReference>
<evidence type="ECO:0000259" key="10">
    <source>
        <dbReference type="Pfam" id="PF03553"/>
    </source>
</evidence>
<name>A0ABU1IL85_9BACL</name>
<evidence type="ECO:0000313" key="11">
    <source>
        <dbReference type="EMBL" id="MDR6224919.1"/>
    </source>
</evidence>
<dbReference type="PANTHER" id="PTHR33451">
    <property type="entry name" value="MALATE-2H(+)/NA(+)-LACTATE ANTIPORTER"/>
    <property type="match status" value="1"/>
</dbReference>
<evidence type="ECO:0000256" key="6">
    <source>
        <dbReference type="ARBA" id="ARBA00022989"/>
    </source>
</evidence>
<evidence type="ECO:0000256" key="9">
    <source>
        <dbReference type="SAM" id="Phobius"/>
    </source>
</evidence>
<evidence type="ECO:0000313" key="12">
    <source>
        <dbReference type="Proteomes" id="UP001185012"/>
    </source>
</evidence>
<feature type="transmembrane region" description="Helical" evidence="9">
    <location>
        <begin position="61"/>
        <end position="79"/>
    </location>
</feature>
<evidence type="ECO:0000256" key="8">
    <source>
        <dbReference type="ARBA" id="ARBA00038435"/>
    </source>
</evidence>
<keyword evidence="12" id="KW-1185">Reference proteome</keyword>
<feature type="transmembrane region" description="Helical" evidence="9">
    <location>
        <begin position="234"/>
        <end position="257"/>
    </location>
</feature>
<sequence>MIREAHGFSRERRHVDGSADLAQAEAVSNALSTHFHVSGYVLIPAAVVITLLAMKKPAIPTICFGAVLGCVWAILFQGMNPLDAVHTLYSGFQIESNVDFLDQLLNRGGIAFMLDVIVLILFALGLGGLFEATGVLTVISEAMSKLVTNVGRLTLSTIFAGFLGNFFRGAAYVSLITGSKMTEENYDKMRVNRTVLSRNTEAGGTITTPMVPWSDGGIFMAAVLGVATWEYLPFMWFNFIAIAITIFYGYTGKFIWYTEDRTKPSDKPDQQSAAGKSI</sequence>
<comment type="similarity">
    <text evidence="8">Belongs to the NhaC Na(+)/H(+) (TC 2.A.35) antiporter family.</text>
</comment>
<evidence type="ECO:0000256" key="5">
    <source>
        <dbReference type="ARBA" id="ARBA00022692"/>
    </source>
</evidence>
<evidence type="ECO:0000256" key="1">
    <source>
        <dbReference type="ARBA" id="ARBA00004651"/>
    </source>
</evidence>
<dbReference type="Proteomes" id="UP001185012">
    <property type="component" value="Unassembled WGS sequence"/>
</dbReference>
<evidence type="ECO:0000256" key="3">
    <source>
        <dbReference type="ARBA" id="ARBA00022449"/>
    </source>
</evidence>
<dbReference type="InterPro" id="IPR052180">
    <property type="entry name" value="NhaC_Na-H+_Antiporter"/>
</dbReference>